<reference evidence="2 3" key="1">
    <citation type="submission" date="2017-02" db="EMBL/GenBank/DDBJ databases">
        <title>The new phylogeny of genus Mycobacterium.</title>
        <authorList>
            <person name="Tortoli E."/>
            <person name="Trovato A."/>
            <person name="Cirillo D.M."/>
        </authorList>
    </citation>
    <scope>NUCLEOTIDE SEQUENCE [LARGE SCALE GENOMIC DNA]</scope>
    <source>
        <strain evidence="2 3">DSM 44338</strain>
    </source>
</reference>
<gene>
    <name evidence="2" type="ORF">BST47_18790</name>
</gene>
<dbReference type="Pfam" id="PF14023">
    <property type="entry name" value="Bestrophin-like"/>
    <property type="match status" value="1"/>
</dbReference>
<evidence type="ECO:0008006" key="4">
    <source>
        <dbReference type="Google" id="ProtNLM"/>
    </source>
</evidence>
<feature type="transmembrane region" description="Helical" evidence="1">
    <location>
        <begin position="48"/>
        <end position="68"/>
    </location>
</feature>
<name>A0A1X0JMX3_9MYCO</name>
<dbReference type="AlphaFoldDB" id="A0A1X0JMX3"/>
<keyword evidence="1" id="KW-0472">Membrane</keyword>
<dbReference type="InterPro" id="IPR025333">
    <property type="entry name" value="DUF4239"/>
</dbReference>
<dbReference type="EMBL" id="MVIM01000010">
    <property type="protein sequence ID" value="ORB63746.1"/>
    <property type="molecule type" value="Genomic_DNA"/>
</dbReference>
<feature type="transmembrane region" description="Helical" evidence="1">
    <location>
        <begin position="7"/>
        <end position="28"/>
    </location>
</feature>
<evidence type="ECO:0000313" key="3">
    <source>
        <dbReference type="Proteomes" id="UP000192411"/>
    </source>
</evidence>
<feature type="transmembrane region" description="Helical" evidence="1">
    <location>
        <begin position="181"/>
        <end position="203"/>
    </location>
</feature>
<comment type="caution">
    <text evidence="2">The sequence shown here is derived from an EMBL/GenBank/DDBJ whole genome shotgun (WGS) entry which is preliminary data.</text>
</comment>
<keyword evidence="3" id="KW-1185">Reference proteome</keyword>
<accession>A0A1X0JMX3</accession>
<keyword evidence="1" id="KW-0812">Transmembrane</keyword>
<organism evidence="2 3">
    <name type="scientific">Mycolicibacterium tusciae</name>
    <dbReference type="NCBI Taxonomy" id="75922"/>
    <lineage>
        <taxon>Bacteria</taxon>
        <taxon>Bacillati</taxon>
        <taxon>Actinomycetota</taxon>
        <taxon>Actinomycetes</taxon>
        <taxon>Mycobacteriales</taxon>
        <taxon>Mycobacteriaceae</taxon>
        <taxon>Mycolicibacterium</taxon>
    </lineage>
</organism>
<dbReference type="Proteomes" id="UP000192411">
    <property type="component" value="Unassembled WGS sequence"/>
</dbReference>
<sequence>MTHIPSGLLLALLVVVVAGGAALLQMYLRRRFPVLTRDEHNDVTKFTYGFIGFVYAFFIGFVVSSMWGQINTADGNARAEGAAAVQLAQDTAVFDAADQTRIRQALRRYEEAAVAEWTTADTSRSPQADATLAELRSAYEQVRPTTDVQKIALATSLSNLDKTSQARTVRLLTAREDTGPLWPLWAVILITSAMVVGTVIIYGVERAGFHYPMVAIVSVIIAANLFLVLELSHPYVGAISTSPDSLQEVGRVLDNTP</sequence>
<proteinExistence type="predicted"/>
<feature type="transmembrane region" description="Helical" evidence="1">
    <location>
        <begin position="209"/>
        <end position="229"/>
    </location>
</feature>
<dbReference type="STRING" id="75922.BST47_18790"/>
<evidence type="ECO:0000313" key="2">
    <source>
        <dbReference type="EMBL" id="ORB63746.1"/>
    </source>
</evidence>
<keyword evidence="1" id="KW-1133">Transmembrane helix</keyword>
<evidence type="ECO:0000256" key="1">
    <source>
        <dbReference type="SAM" id="Phobius"/>
    </source>
</evidence>
<protein>
    <recommendedName>
        <fullName evidence="4">DUF4239 domain-containing protein</fullName>
    </recommendedName>
</protein>